<evidence type="ECO:0000256" key="3">
    <source>
        <dbReference type="ARBA" id="ARBA00022989"/>
    </source>
</evidence>
<comment type="similarity">
    <text evidence="7">Belongs to the transglycosylase MltG family.</text>
</comment>
<dbReference type="Gene3D" id="3.30.160.60">
    <property type="entry name" value="Classic Zinc Finger"/>
    <property type="match status" value="1"/>
</dbReference>
<evidence type="ECO:0000256" key="2">
    <source>
        <dbReference type="ARBA" id="ARBA00022692"/>
    </source>
</evidence>
<keyword evidence="1 7" id="KW-1003">Cell membrane</keyword>
<keyword evidence="5 7" id="KW-0456">Lyase</keyword>
<dbReference type="HAMAP" id="MF_02065">
    <property type="entry name" value="MltG"/>
    <property type="match status" value="1"/>
</dbReference>
<sequence>MTDPSRPSRSRSTPAPGRPGPPDGRRTRITRRGRLVLLATALAAVAAAIAVPFVLGGDKDEGPRHAGTLTVPEGWRASQVYAAVDTALHLKKGTTGKKAADAGLALPGDAGGNPEGYLYPATYPITDRTTPERLLTAMVDTANRTYAGGTVAAGAEQNAVSRYQLVTVASIVQSEAATDKDMARVARVVYNRLDEGMPLQMDSTLNYGLGRSTLHTKTSETRSKTPYNTYVHKGLPPTPIANPGAQALRAATRPAEGDWLYFVTVKHGDTRFTSDYAEHQKNVAEFNKLHSSPNASASS</sequence>
<evidence type="ECO:0000256" key="1">
    <source>
        <dbReference type="ARBA" id="ARBA00022475"/>
    </source>
</evidence>
<dbReference type="GO" id="GO:0005886">
    <property type="term" value="C:plasma membrane"/>
    <property type="evidence" value="ECO:0007669"/>
    <property type="project" value="UniProtKB-SubCell"/>
</dbReference>
<dbReference type="GO" id="GO:0008932">
    <property type="term" value="F:lytic endotransglycosylase activity"/>
    <property type="evidence" value="ECO:0007669"/>
    <property type="project" value="UniProtKB-UniRule"/>
</dbReference>
<evidence type="ECO:0000256" key="4">
    <source>
        <dbReference type="ARBA" id="ARBA00023136"/>
    </source>
</evidence>
<comment type="caution">
    <text evidence="9">The sequence shown here is derived from an EMBL/GenBank/DDBJ whole genome shotgun (WGS) entry which is preliminary data.</text>
</comment>
<keyword evidence="2 7" id="KW-0812">Transmembrane</keyword>
<name>A0ABD5EBQ1_9ACTN</name>
<keyword evidence="3 7" id="KW-1133">Transmembrane helix</keyword>
<feature type="region of interest" description="Disordered" evidence="8">
    <location>
        <begin position="1"/>
        <end position="29"/>
    </location>
</feature>
<keyword evidence="4 7" id="KW-0472">Membrane</keyword>
<dbReference type="EC" id="4.2.2.29" evidence="7"/>
<dbReference type="CDD" id="cd08010">
    <property type="entry name" value="MltG_like"/>
    <property type="match status" value="1"/>
</dbReference>
<dbReference type="Proteomes" id="UP001183607">
    <property type="component" value="Unassembled WGS sequence"/>
</dbReference>
<evidence type="ECO:0000313" key="9">
    <source>
        <dbReference type="EMBL" id="MDT0418803.1"/>
    </source>
</evidence>
<dbReference type="GO" id="GO:0009252">
    <property type="term" value="P:peptidoglycan biosynthetic process"/>
    <property type="evidence" value="ECO:0007669"/>
    <property type="project" value="UniProtKB-UniRule"/>
</dbReference>
<dbReference type="PANTHER" id="PTHR30518:SF2">
    <property type="entry name" value="ENDOLYTIC MUREIN TRANSGLYCOSYLASE"/>
    <property type="match status" value="1"/>
</dbReference>
<evidence type="ECO:0000256" key="6">
    <source>
        <dbReference type="ARBA" id="ARBA00023316"/>
    </source>
</evidence>
<keyword evidence="6 7" id="KW-0961">Cell wall biogenesis/degradation</keyword>
<protein>
    <recommendedName>
        <fullName evidence="7">Endolytic murein transglycosylase</fullName>
        <ecNumber evidence="7">4.2.2.29</ecNumber>
    </recommendedName>
    <alternativeName>
        <fullName evidence="7">Peptidoglycan lytic transglycosylase</fullName>
    </alternativeName>
    <alternativeName>
        <fullName evidence="7">Peptidoglycan polymerization terminase</fullName>
    </alternativeName>
</protein>
<organism evidence="9 10">
    <name type="scientific">Streptomyces evansiae</name>
    <dbReference type="NCBI Taxonomy" id="3075535"/>
    <lineage>
        <taxon>Bacteria</taxon>
        <taxon>Bacillati</taxon>
        <taxon>Actinomycetota</taxon>
        <taxon>Actinomycetes</taxon>
        <taxon>Kitasatosporales</taxon>
        <taxon>Streptomycetaceae</taxon>
        <taxon>Streptomyces</taxon>
    </lineage>
</organism>
<feature type="site" description="Important for catalytic activity" evidence="7">
    <location>
        <position position="175"/>
    </location>
</feature>
<evidence type="ECO:0000313" key="10">
    <source>
        <dbReference type="Proteomes" id="UP001183607"/>
    </source>
</evidence>
<comment type="subcellular location">
    <subcellularLocation>
        <location evidence="7">Cell membrane</location>
        <topology evidence="7">Single-pass membrane protein</topology>
    </subcellularLocation>
</comment>
<proteinExistence type="inferred from homology"/>
<evidence type="ECO:0000256" key="7">
    <source>
        <dbReference type="HAMAP-Rule" id="MF_02065"/>
    </source>
</evidence>
<accession>A0ABD5EBQ1</accession>
<evidence type="ECO:0000256" key="8">
    <source>
        <dbReference type="SAM" id="MobiDB-lite"/>
    </source>
</evidence>
<dbReference type="RefSeq" id="WP_093853081.1">
    <property type="nucleotide sequence ID" value="NZ_JAVRER010000054.1"/>
</dbReference>
<evidence type="ECO:0000256" key="5">
    <source>
        <dbReference type="ARBA" id="ARBA00023239"/>
    </source>
</evidence>
<reference evidence="10" key="1">
    <citation type="submission" date="2023-07" db="EMBL/GenBank/DDBJ databases">
        <title>30 novel species of actinomycetes from the DSMZ collection.</title>
        <authorList>
            <person name="Nouioui I."/>
        </authorList>
    </citation>
    <scope>NUCLEOTIDE SEQUENCE [LARGE SCALE GENOMIC DNA]</scope>
    <source>
        <strain evidence="10">DSM 41982</strain>
    </source>
</reference>
<dbReference type="EMBL" id="JAVRER010000054">
    <property type="protein sequence ID" value="MDT0418803.1"/>
    <property type="molecule type" value="Genomic_DNA"/>
</dbReference>
<dbReference type="GO" id="GO:0071555">
    <property type="term" value="P:cell wall organization"/>
    <property type="evidence" value="ECO:0007669"/>
    <property type="project" value="UniProtKB-KW"/>
</dbReference>
<comment type="catalytic activity">
    <reaction evidence="7">
        <text>a peptidoglycan chain = a peptidoglycan chain with N-acetyl-1,6-anhydromuramyl-[peptide] at the reducing end + a peptidoglycan chain with N-acetylglucosamine at the non-reducing end.</text>
        <dbReference type="EC" id="4.2.2.29"/>
    </reaction>
</comment>
<dbReference type="PANTHER" id="PTHR30518">
    <property type="entry name" value="ENDOLYTIC MUREIN TRANSGLYCOSYLASE"/>
    <property type="match status" value="1"/>
</dbReference>
<dbReference type="NCBIfam" id="TIGR00247">
    <property type="entry name" value="endolytic transglycosylase MltG"/>
    <property type="match status" value="1"/>
</dbReference>
<feature type="transmembrane region" description="Helical" evidence="7">
    <location>
        <begin position="35"/>
        <end position="55"/>
    </location>
</feature>
<dbReference type="InterPro" id="IPR003770">
    <property type="entry name" value="MLTG-like"/>
</dbReference>
<dbReference type="Pfam" id="PF02618">
    <property type="entry name" value="YceG"/>
    <property type="match status" value="1"/>
</dbReference>
<comment type="function">
    <text evidence="7">Functions as a peptidoglycan terminase that cleaves nascent peptidoglycan strands endolytically to terminate their elongation.</text>
</comment>
<feature type="compositionally biased region" description="Low complexity" evidence="8">
    <location>
        <begin position="1"/>
        <end position="15"/>
    </location>
</feature>
<gene>
    <name evidence="7 9" type="primary">mltG</name>
    <name evidence="9" type="ORF">RM574_25310</name>
</gene>
<dbReference type="AlphaFoldDB" id="A0ABD5EBQ1"/>